<dbReference type="NCBIfam" id="TIGR00706">
    <property type="entry name" value="SppA_dom"/>
    <property type="match status" value="1"/>
</dbReference>
<dbReference type="InterPro" id="IPR047217">
    <property type="entry name" value="S49_SppA_67K_type_N"/>
</dbReference>
<dbReference type="InterPro" id="IPR004635">
    <property type="entry name" value="Pept_S49_SppA"/>
</dbReference>
<comment type="subcellular location">
    <subcellularLocation>
        <location evidence="1">Membrane</location>
    </subcellularLocation>
</comment>
<evidence type="ECO:0000313" key="9">
    <source>
        <dbReference type="EMBL" id="GJG57925.1"/>
    </source>
</evidence>
<dbReference type="InterPro" id="IPR004634">
    <property type="entry name" value="Pept_S49_pIV"/>
</dbReference>
<reference evidence="9" key="1">
    <citation type="journal article" date="2022" name="Int. J. Syst. Evol. Microbiol.">
        <title>Prevotella lacticifex sp. nov., isolated from the rumen of cows.</title>
        <authorList>
            <person name="Shinkai T."/>
            <person name="Ikeyama N."/>
            <person name="Kumagai M."/>
            <person name="Ohmori H."/>
            <person name="Sakamoto M."/>
            <person name="Ohkuma M."/>
            <person name="Mitsumori M."/>
        </authorList>
    </citation>
    <scope>NUCLEOTIDE SEQUENCE</scope>
    <source>
        <strain evidence="9">R5076</strain>
    </source>
</reference>
<dbReference type="CDD" id="cd07023">
    <property type="entry name" value="S49_Sppa_N_C"/>
    <property type="match status" value="1"/>
</dbReference>
<feature type="active site" description="Nucleophile" evidence="7">
    <location>
        <position position="353"/>
    </location>
</feature>
<feature type="domain" description="Peptidase S49" evidence="8">
    <location>
        <begin position="337"/>
        <end position="492"/>
    </location>
</feature>
<accession>A0A9R1C8E4</accession>
<dbReference type="GO" id="GO:0016020">
    <property type="term" value="C:membrane"/>
    <property type="evidence" value="ECO:0007669"/>
    <property type="project" value="UniProtKB-SubCell"/>
</dbReference>
<feature type="domain" description="Peptidase S49" evidence="8">
    <location>
        <begin position="93"/>
        <end position="242"/>
    </location>
</feature>
<dbReference type="SUPFAM" id="SSF52096">
    <property type="entry name" value="ClpP/crotonase"/>
    <property type="match status" value="2"/>
</dbReference>
<evidence type="ECO:0000256" key="7">
    <source>
        <dbReference type="PIRSR" id="PIRSR001217-1"/>
    </source>
</evidence>
<protein>
    <submittedName>
        <fullName evidence="9">Signal peptide peptidase SppA</fullName>
    </submittedName>
</protein>
<dbReference type="InterPro" id="IPR047272">
    <property type="entry name" value="S49_SppA_C"/>
</dbReference>
<evidence type="ECO:0000256" key="3">
    <source>
        <dbReference type="ARBA" id="ARBA00022670"/>
    </source>
</evidence>
<keyword evidence="4" id="KW-0378">Hydrolase</keyword>
<dbReference type="InterPro" id="IPR029045">
    <property type="entry name" value="ClpP/crotonase-like_dom_sf"/>
</dbReference>
<dbReference type="InterPro" id="IPR002142">
    <property type="entry name" value="Peptidase_S49"/>
</dbReference>
<dbReference type="PANTHER" id="PTHR33209:SF1">
    <property type="entry name" value="PEPTIDASE S49 DOMAIN-CONTAINING PROTEIN"/>
    <property type="match status" value="1"/>
</dbReference>
<dbReference type="GO" id="GO:0008236">
    <property type="term" value="F:serine-type peptidase activity"/>
    <property type="evidence" value="ECO:0007669"/>
    <property type="project" value="UniProtKB-KW"/>
</dbReference>
<dbReference type="EMBL" id="BPUB01000001">
    <property type="protein sequence ID" value="GJG57925.1"/>
    <property type="molecule type" value="Genomic_DNA"/>
</dbReference>
<gene>
    <name evidence="9" type="ORF">PRLR5076_07760</name>
</gene>
<dbReference type="NCBIfam" id="TIGR00705">
    <property type="entry name" value="SppA_67K"/>
    <property type="match status" value="1"/>
</dbReference>
<organism evidence="9 10">
    <name type="scientific">Prevotella lacticifex</name>
    <dbReference type="NCBI Taxonomy" id="2854755"/>
    <lineage>
        <taxon>Bacteria</taxon>
        <taxon>Pseudomonadati</taxon>
        <taxon>Bacteroidota</taxon>
        <taxon>Bacteroidia</taxon>
        <taxon>Bacteroidales</taxon>
        <taxon>Prevotellaceae</taxon>
        <taxon>Prevotella</taxon>
    </lineage>
</organism>
<evidence type="ECO:0000256" key="6">
    <source>
        <dbReference type="ARBA" id="ARBA00023136"/>
    </source>
</evidence>
<dbReference type="GO" id="GO:0006465">
    <property type="term" value="P:signal peptide processing"/>
    <property type="evidence" value="ECO:0007669"/>
    <property type="project" value="InterPro"/>
</dbReference>
<evidence type="ECO:0000313" key="10">
    <source>
        <dbReference type="Proteomes" id="UP000825483"/>
    </source>
</evidence>
<name>A0A9R1C8E4_9BACT</name>
<keyword evidence="10" id="KW-1185">Reference proteome</keyword>
<evidence type="ECO:0000259" key="8">
    <source>
        <dbReference type="Pfam" id="PF01343"/>
    </source>
</evidence>
<evidence type="ECO:0000256" key="4">
    <source>
        <dbReference type="ARBA" id="ARBA00022801"/>
    </source>
</evidence>
<comment type="similarity">
    <text evidence="2">Belongs to the peptidase S49 family.</text>
</comment>
<dbReference type="Pfam" id="PF01343">
    <property type="entry name" value="Peptidase_S49"/>
    <property type="match status" value="2"/>
</dbReference>
<dbReference type="Gene3D" id="3.90.226.10">
    <property type="entry name" value="2-enoyl-CoA Hydratase, Chain A, domain 1"/>
    <property type="match status" value="3"/>
</dbReference>
<dbReference type="PANTHER" id="PTHR33209">
    <property type="entry name" value="PROTEASE 4"/>
    <property type="match status" value="1"/>
</dbReference>
<evidence type="ECO:0000256" key="2">
    <source>
        <dbReference type="ARBA" id="ARBA00008683"/>
    </source>
</evidence>
<comment type="caution">
    <text evidence="9">The sequence shown here is derived from an EMBL/GenBank/DDBJ whole genome shotgun (WGS) entry which is preliminary data.</text>
</comment>
<dbReference type="Gene3D" id="6.20.330.10">
    <property type="match status" value="1"/>
</dbReference>
<keyword evidence="5" id="KW-0720">Serine protease</keyword>
<dbReference type="CDD" id="cd07018">
    <property type="entry name" value="S49_SppA_67K_type"/>
    <property type="match status" value="1"/>
</dbReference>
<evidence type="ECO:0000256" key="1">
    <source>
        <dbReference type="ARBA" id="ARBA00004370"/>
    </source>
</evidence>
<dbReference type="AlphaFoldDB" id="A0A9R1C8E4"/>
<dbReference type="Proteomes" id="UP000825483">
    <property type="component" value="Unassembled WGS sequence"/>
</dbReference>
<proteinExistence type="inferred from homology"/>
<feature type="active site" description="Proton donor/acceptor" evidence="7">
    <location>
        <position position="161"/>
    </location>
</feature>
<keyword evidence="3" id="KW-0645">Protease</keyword>
<sequence length="558" mass="60667">MGLALSDNDTASINDNSVLVIKLSGVMNEHNDAANPLDALMDKAPTPSVSDIVQAVKKAKTDSRIKGIYIEAGLFAADSYASMEAVHDALADFRKSGKWIIAYGDSYTQGAYYIASTASKLYLNPQGQIDWHGLSAQKLYFKDLLAKFGVKIQVAKVGTYKSATEMFTADKMSDADRAQTTAYIGAIWKNITAAVSKSRNIPAARLNQLADSMVVLADPTDYVKTKMVDGLLYTDQVKGIVKKQLGSDDICQVTPGDVNADETDDSGDEIAVYYACGSIVDGDASIDNGQCIDAQKVCRDLEDLADDDDVKAVVLRINSGGGSAYASEQIWHQVSELKKKKPVVVSMGGMAASGAYYMSAPASWIVAQPMTITGSIGIFGMFPDMSGLLQDKLGIKFDVANTNAHSDFTLDRTPVRPFNADEMRCLETYINRGYRLFRQRVADGRHLSTDQVEKIAQGHVYAAQDAMALKLVDQIGGLNDAVAKAAQLAKVKDYHTTDYPEGESFIDALLNKAQGGGNYLDERMQTELGMLYEPMMLLRKINKMDAIQASIPYKLEIK</sequence>
<evidence type="ECO:0000256" key="5">
    <source>
        <dbReference type="ARBA" id="ARBA00022825"/>
    </source>
</evidence>
<dbReference type="PIRSF" id="PIRSF001217">
    <property type="entry name" value="Protease_4_SppA"/>
    <property type="match status" value="1"/>
</dbReference>
<keyword evidence="6" id="KW-0472">Membrane</keyword>